<evidence type="ECO:0000256" key="7">
    <source>
        <dbReference type="ARBA" id="ARBA00022989"/>
    </source>
</evidence>
<dbReference type="InterPro" id="IPR002659">
    <property type="entry name" value="Glyco_trans_31"/>
</dbReference>
<dbReference type="EMBL" id="CAXLJL010000822">
    <property type="protein sequence ID" value="CAL5140934.1"/>
    <property type="molecule type" value="Genomic_DNA"/>
</dbReference>
<dbReference type="GO" id="GO:0016758">
    <property type="term" value="F:hexosyltransferase activity"/>
    <property type="evidence" value="ECO:0007669"/>
    <property type="project" value="InterPro"/>
</dbReference>
<evidence type="ECO:0000313" key="11">
    <source>
        <dbReference type="EMBL" id="CAL5140934.1"/>
    </source>
</evidence>
<keyword evidence="6" id="KW-0735">Signal-anchor</keyword>
<evidence type="ECO:0000256" key="4">
    <source>
        <dbReference type="ARBA" id="ARBA00022679"/>
    </source>
</evidence>
<keyword evidence="7" id="KW-1133">Transmembrane helix</keyword>
<reference evidence="11" key="1">
    <citation type="submission" date="2024-06" db="EMBL/GenBank/DDBJ databases">
        <authorList>
            <person name="Liu X."/>
            <person name="Lenzi L."/>
            <person name="Haldenby T S."/>
            <person name="Uol C."/>
        </authorList>
    </citation>
    <scope>NUCLEOTIDE SEQUENCE</scope>
</reference>
<gene>
    <name evidence="11" type="ORF">CDAUBV1_LOCUS16229</name>
</gene>
<feature type="non-terminal residue" evidence="11">
    <location>
        <position position="1"/>
    </location>
</feature>
<evidence type="ECO:0000256" key="8">
    <source>
        <dbReference type="ARBA" id="ARBA00023034"/>
    </source>
</evidence>
<keyword evidence="8 10" id="KW-0333">Golgi apparatus</keyword>
<dbReference type="Proteomes" id="UP001497525">
    <property type="component" value="Unassembled WGS sequence"/>
</dbReference>
<dbReference type="Pfam" id="PF01762">
    <property type="entry name" value="Galactosyl_T"/>
    <property type="match status" value="1"/>
</dbReference>
<dbReference type="GO" id="GO:0006493">
    <property type="term" value="P:protein O-linked glycosylation"/>
    <property type="evidence" value="ECO:0007669"/>
    <property type="project" value="TreeGrafter"/>
</dbReference>
<evidence type="ECO:0000256" key="10">
    <source>
        <dbReference type="RuleBase" id="RU363063"/>
    </source>
</evidence>
<evidence type="ECO:0000313" key="12">
    <source>
        <dbReference type="Proteomes" id="UP001497525"/>
    </source>
</evidence>
<comment type="subcellular location">
    <subcellularLocation>
        <location evidence="1 10">Golgi apparatus membrane</location>
        <topology evidence="1 10">Single-pass type II membrane protein</topology>
    </subcellularLocation>
</comment>
<dbReference type="AlphaFoldDB" id="A0AAV2TZR4"/>
<sequence length="310" mass="35058">APINDPEVLAITSPDVAFKGMLGHKMSKKSSYNLDLVVLIKSCATCFKDRTRARATFMQPQMWGDFRIKFLFVTGLPYASSSPITTVGGVQIHYDHARITNNTELKNALRMLFQEAQQYGDLLIGGFRDSYCNLTLKLTLTFRWASVFYADQAPIFLFMDDDFTVIPVNIASFVRTLTLEEQLQLIGGLPTLAPFPYRPLTDPRGNKWAVSRDDYPWNIYPNFPHGGAYMVGSNRVCDAAIVMAFTRPIRLDDVFLGLVWRKLHYFPLVIPGFLKHIGNAEVAVKTKVAFYSALSPYIDWNASKYWVRGG</sequence>
<keyword evidence="5" id="KW-0812">Transmembrane</keyword>
<keyword evidence="4" id="KW-0808">Transferase</keyword>
<organism evidence="11 12">
    <name type="scientific">Calicophoron daubneyi</name>
    <name type="common">Rumen fluke</name>
    <name type="synonym">Paramphistomum daubneyi</name>
    <dbReference type="NCBI Taxonomy" id="300641"/>
    <lineage>
        <taxon>Eukaryota</taxon>
        <taxon>Metazoa</taxon>
        <taxon>Spiralia</taxon>
        <taxon>Lophotrochozoa</taxon>
        <taxon>Platyhelminthes</taxon>
        <taxon>Trematoda</taxon>
        <taxon>Digenea</taxon>
        <taxon>Plagiorchiida</taxon>
        <taxon>Pronocephalata</taxon>
        <taxon>Paramphistomoidea</taxon>
        <taxon>Paramphistomidae</taxon>
        <taxon>Calicophoron</taxon>
    </lineage>
</organism>
<dbReference type="EC" id="2.4.1.-" evidence="10"/>
<comment type="caution">
    <text evidence="11">The sequence shown here is derived from an EMBL/GenBank/DDBJ whole genome shotgun (WGS) entry which is preliminary data.</text>
</comment>
<keyword evidence="9" id="KW-0472">Membrane</keyword>
<protein>
    <recommendedName>
        <fullName evidence="10">Hexosyltransferase</fullName>
        <ecNumber evidence="10">2.4.1.-</ecNumber>
    </recommendedName>
</protein>
<evidence type="ECO:0000256" key="3">
    <source>
        <dbReference type="ARBA" id="ARBA00022676"/>
    </source>
</evidence>
<accession>A0AAV2TZR4</accession>
<comment type="similarity">
    <text evidence="2 10">Belongs to the glycosyltransferase 31 family.</text>
</comment>
<proteinExistence type="inferred from homology"/>
<evidence type="ECO:0000256" key="5">
    <source>
        <dbReference type="ARBA" id="ARBA00022692"/>
    </source>
</evidence>
<dbReference type="GO" id="GO:0000139">
    <property type="term" value="C:Golgi membrane"/>
    <property type="evidence" value="ECO:0007669"/>
    <property type="project" value="UniProtKB-SubCell"/>
</dbReference>
<dbReference type="PANTHER" id="PTHR11214">
    <property type="entry name" value="BETA-1,3-N-ACETYLGLUCOSAMINYLTRANSFERASE"/>
    <property type="match status" value="1"/>
</dbReference>
<evidence type="ECO:0000256" key="1">
    <source>
        <dbReference type="ARBA" id="ARBA00004323"/>
    </source>
</evidence>
<evidence type="ECO:0000256" key="9">
    <source>
        <dbReference type="ARBA" id="ARBA00023136"/>
    </source>
</evidence>
<dbReference type="PANTHER" id="PTHR11214:SF314">
    <property type="entry name" value="HEXOSYLTRANSFERASE"/>
    <property type="match status" value="1"/>
</dbReference>
<name>A0AAV2TZR4_CALDB</name>
<evidence type="ECO:0000256" key="2">
    <source>
        <dbReference type="ARBA" id="ARBA00008661"/>
    </source>
</evidence>
<evidence type="ECO:0000256" key="6">
    <source>
        <dbReference type="ARBA" id="ARBA00022968"/>
    </source>
</evidence>
<keyword evidence="3 10" id="KW-0328">Glycosyltransferase</keyword>
<dbReference type="Gene3D" id="3.90.550.50">
    <property type="match status" value="1"/>
</dbReference>